<evidence type="ECO:0000256" key="3">
    <source>
        <dbReference type="ARBA" id="ARBA00022833"/>
    </source>
</evidence>
<evidence type="ECO:0000256" key="2">
    <source>
        <dbReference type="ARBA" id="ARBA00022771"/>
    </source>
</evidence>
<dbReference type="PANTHER" id="PTHR25465">
    <property type="entry name" value="B-BOX DOMAIN CONTAINING"/>
    <property type="match status" value="1"/>
</dbReference>
<feature type="domain" description="RING-type" evidence="5">
    <location>
        <begin position="15"/>
        <end position="58"/>
    </location>
</feature>
<reference evidence="6" key="1">
    <citation type="submission" date="2025-08" db="UniProtKB">
        <authorList>
            <consortium name="Ensembl"/>
        </authorList>
    </citation>
    <scope>IDENTIFICATION</scope>
</reference>
<dbReference type="AlphaFoldDB" id="A0A3Q3IJG5"/>
<dbReference type="GO" id="GO:0008270">
    <property type="term" value="F:zinc ion binding"/>
    <property type="evidence" value="ECO:0007669"/>
    <property type="project" value="UniProtKB-KW"/>
</dbReference>
<keyword evidence="7" id="KW-1185">Reference proteome</keyword>
<dbReference type="SMART" id="SM00184">
    <property type="entry name" value="RING"/>
    <property type="match status" value="1"/>
</dbReference>
<dbReference type="STRING" id="43700.ENSMALP00000004893"/>
<evidence type="ECO:0000256" key="1">
    <source>
        <dbReference type="ARBA" id="ARBA00022723"/>
    </source>
</evidence>
<accession>A0A3Q3IJG5</accession>
<keyword evidence="3" id="KW-0862">Zinc</keyword>
<keyword evidence="2 4" id="KW-0863">Zinc-finger</keyword>
<dbReference type="InterPro" id="IPR051051">
    <property type="entry name" value="E3_ubiq-ligase_TRIM/RNF"/>
</dbReference>
<name>A0A3Q3IJG5_MONAL</name>
<organism evidence="6 7">
    <name type="scientific">Monopterus albus</name>
    <name type="common">Swamp eel</name>
    <dbReference type="NCBI Taxonomy" id="43700"/>
    <lineage>
        <taxon>Eukaryota</taxon>
        <taxon>Metazoa</taxon>
        <taxon>Chordata</taxon>
        <taxon>Craniata</taxon>
        <taxon>Vertebrata</taxon>
        <taxon>Euteleostomi</taxon>
        <taxon>Actinopterygii</taxon>
        <taxon>Neopterygii</taxon>
        <taxon>Teleostei</taxon>
        <taxon>Neoteleostei</taxon>
        <taxon>Acanthomorphata</taxon>
        <taxon>Anabantaria</taxon>
        <taxon>Synbranchiformes</taxon>
        <taxon>Synbranchidae</taxon>
        <taxon>Monopterus</taxon>
    </lineage>
</organism>
<keyword evidence="1" id="KW-0479">Metal-binding</keyword>
<dbReference type="Proteomes" id="UP000261600">
    <property type="component" value="Unplaced"/>
</dbReference>
<dbReference type="Pfam" id="PF15227">
    <property type="entry name" value="zf-C3HC4_4"/>
    <property type="match status" value="1"/>
</dbReference>
<protein>
    <recommendedName>
        <fullName evidence="5">RING-type domain-containing protein</fullName>
    </recommendedName>
</protein>
<dbReference type="InterPro" id="IPR017907">
    <property type="entry name" value="Znf_RING_CS"/>
</dbReference>
<dbReference type="PROSITE" id="PS00518">
    <property type="entry name" value="ZF_RING_1"/>
    <property type="match status" value="1"/>
</dbReference>
<sequence length="105" mass="11957">MAQTGVQLNREAISCSICLDLLKNPVAIPCGHSFCMNCIKRHWDEEDQRHVPSCPQCRKTFIPRPDLVTNTMLAALVEELKRTGLQKSPDFPLSLRFCSHHFVHV</sequence>
<evidence type="ECO:0000256" key="4">
    <source>
        <dbReference type="PROSITE-ProRule" id="PRU00175"/>
    </source>
</evidence>
<dbReference type="InterPro" id="IPR001841">
    <property type="entry name" value="Znf_RING"/>
</dbReference>
<evidence type="ECO:0000259" key="5">
    <source>
        <dbReference type="PROSITE" id="PS50089"/>
    </source>
</evidence>
<dbReference type="SUPFAM" id="SSF57850">
    <property type="entry name" value="RING/U-box"/>
    <property type="match status" value="1"/>
</dbReference>
<dbReference type="Gene3D" id="3.30.40.10">
    <property type="entry name" value="Zinc/RING finger domain, C3HC4 (zinc finger)"/>
    <property type="match status" value="1"/>
</dbReference>
<reference evidence="6" key="2">
    <citation type="submission" date="2025-09" db="UniProtKB">
        <authorList>
            <consortium name="Ensembl"/>
        </authorList>
    </citation>
    <scope>IDENTIFICATION</scope>
</reference>
<dbReference type="Ensembl" id="ENSMALT00000005004.1">
    <property type="protein sequence ID" value="ENSMALP00000004893.1"/>
    <property type="gene ID" value="ENSMALG00000003538.1"/>
</dbReference>
<dbReference type="InterPro" id="IPR013083">
    <property type="entry name" value="Znf_RING/FYVE/PHD"/>
</dbReference>
<evidence type="ECO:0000313" key="6">
    <source>
        <dbReference type="Ensembl" id="ENSMALP00000004893.1"/>
    </source>
</evidence>
<dbReference type="PANTHER" id="PTHR25465:SF5">
    <property type="entry name" value="E3 UBIQUITIN_ISG15 LIGASE TRIM25-RELATED"/>
    <property type="match status" value="1"/>
</dbReference>
<proteinExistence type="predicted"/>
<evidence type="ECO:0000313" key="7">
    <source>
        <dbReference type="Proteomes" id="UP000261600"/>
    </source>
</evidence>
<dbReference type="PROSITE" id="PS50089">
    <property type="entry name" value="ZF_RING_2"/>
    <property type="match status" value="1"/>
</dbReference>